<dbReference type="Proteomes" id="UP000472263">
    <property type="component" value="Chromosome 1"/>
</dbReference>
<evidence type="ECO:0000256" key="10">
    <source>
        <dbReference type="RuleBase" id="RU361228"/>
    </source>
</evidence>
<dbReference type="PROSITE" id="PS51996">
    <property type="entry name" value="TR_MART"/>
    <property type="match status" value="1"/>
</dbReference>
<evidence type="ECO:0000256" key="3">
    <source>
        <dbReference type="ARBA" id="ARBA00022679"/>
    </source>
</evidence>
<dbReference type="Pfam" id="PF01129">
    <property type="entry name" value="ART"/>
    <property type="match status" value="1"/>
</dbReference>
<evidence type="ECO:0000256" key="8">
    <source>
        <dbReference type="ARBA" id="ARBA00023157"/>
    </source>
</evidence>
<dbReference type="PANTHER" id="PTHR10339">
    <property type="entry name" value="ADP-RIBOSYLTRANSFERASE"/>
    <property type="match status" value="1"/>
</dbReference>
<dbReference type="Ensembl" id="ENSMMDT00005043664.1">
    <property type="protein sequence ID" value="ENSMMDP00005042797.1"/>
    <property type="gene ID" value="ENSMMDG00005019706.1"/>
</dbReference>
<evidence type="ECO:0000256" key="9">
    <source>
        <dbReference type="ARBA" id="ARBA00047597"/>
    </source>
</evidence>
<dbReference type="PANTHER" id="PTHR10339:SF29">
    <property type="entry name" value="NAD(P)(+)--ARGININE ADP-RIBOSYLTRANSFERASE"/>
    <property type="match status" value="1"/>
</dbReference>
<keyword evidence="7 10" id="KW-0520">NAD</keyword>
<dbReference type="GO" id="GO:0003950">
    <property type="term" value="F:NAD+ poly-ADP-ribosyltransferase activity"/>
    <property type="evidence" value="ECO:0007669"/>
    <property type="project" value="TreeGrafter"/>
</dbReference>
<comment type="similarity">
    <text evidence="1 10">Belongs to the Arg-specific ADP-ribosyltransferase family.</text>
</comment>
<accession>A0A667ZPH2</accession>
<reference evidence="11" key="2">
    <citation type="submission" date="2025-08" db="UniProtKB">
        <authorList>
            <consortium name="Ensembl"/>
        </authorList>
    </citation>
    <scope>IDENTIFICATION</scope>
</reference>
<dbReference type="AlphaFoldDB" id="A0A667ZPH2"/>
<dbReference type="InParanoid" id="A0A667ZPH2"/>
<evidence type="ECO:0000256" key="7">
    <source>
        <dbReference type="ARBA" id="ARBA00023027"/>
    </source>
</evidence>
<keyword evidence="12" id="KW-1185">Reference proteome</keyword>
<dbReference type="GeneTree" id="ENSGT01030000234601"/>
<evidence type="ECO:0000256" key="1">
    <source>
        <dbReference type="ARBA" id="ARBA00009558"/>
    </source>
</evidence>
<reference evidence="11" key="3">
    <citation type="submission" date="2025-09" db="UniProtKB">
        <authorList>
            <consortium name="Ensembl"/>
        </authorList>
    </citation>
    <scope>IDENTIFICATION</scope>
</reference>
<dbReference type="SUPFAM" id="SSF56399">
    <property type="entry name" value="ADP-ribosylation"/>
    <property type="match status" value="1"/>
</dbReference>
<proteinExistence type="inferred from homology"/>
<keyword evidence="3 10" id="KW-0808">Transferase</keyword>
<dbReference type="EC" id="2.4.2.31" evidence="10"/>
<sequence length="285" mass="33099">KLPHSLSTFYPTYFRTNKIFKTDYDSKTKHFRIQPLSGPIQLNMAEDAVDDMYIGCTERMMRRVKDTFMKIERKNEVFAKAWKNAENCASEKLRHQHKNGTLTKDHIQAICLYTSNYITVSNRKFYDLFNTVTRTGRKTYTTTKFEFHAFHFFLTSAVQTLKNNQSSGTIKPTYRRTNSAFEGKVNKIMRFGSFSSSSFRTDLTHFGNKSCFEIWTNLGASLGEYSRISNELEVLIPPYEMFKITEIVKGKKLKKRKGLDDCKVLFILKSAGVHSNLNCQNIFHS</sequence>
<dbReference type="GO" id="GO:0016779">
    <property type="term" value="F:nucleotidyltransferase activity"/>
    <property type="evidence" value="ECO:0007669"/>
    <property type="project" value="UniProtKB-KW"/>
</dbReference>
<evidence type="ECO:0000256" key="6">
    <source>
        <dbReference type="ARBA" id="ARBA00022857"/>
    </source>
</evidence>
<dbReference type="InterPro" id="IPR000768">
    <property type="entry name" value="ART"/>
</dbReference>
<dbReference type="Gene3D" id="3.90.176.10">
    <property type="entry name" value="Toxin ADP-ribosyltransferase, Chain A, domain 1"/>
    <property type="match status" value="1"/>
</dbReference>
<evidence type="ECO:0000256" key="5">
    <source>
        <dbReference type="ARBA" id="ARBA00022729"/>
    </source>
</evidence>
<evidence type="ECO:0000256" key="2">
    <source>
        <dbReference type="ARBA" id="ARBA00022676"/>
    </source>
</evidence>
<dbReference type="PRINTS" id="PR00970">
    <property type="entry name" value="RIBTRNSFRASE"/>
</dbReference>
<reference evidence="11" key="1">
    <citation type="submission" date="2019-06" db="EMBL/GenBank/DDBJ databases">
        <authorList>
            <consortium name="Wellcome Sanger Institute Data Sharing"/>
        </authorList>
    </citation>
    <scope>NUCLEOTIDE SEQUENCE [LARGE SCALE GENOMIC DNA]</scope>
</reference>
<keyword evidence="8" id="KW-1015">Disulfide bond</keyword>
<comment type="catalytic activity">
    <reaction evidence="9 10">
        <text>L-arginyl-[protein] + NAD(+) = N(omega)-(ADP-D-ribosyl)-L-arginyl-[protein] + nicotinamide + H(+)</text>
        <dbReference type="Rhea" id="RHEA:19149"/>
        <dbReference type="Rhea" id="RHEA-COMP:10532"/>
        <dbReference type="Rhea" id="RHEA-COMP:15087"/>
        <dbReference type="ChEBI" id="CHEBI:15378"/>
        <dbReference type="ChEBI" id="CHEBI:17154"/>
        <dbReference type="ChEBI" id="CHEBI:29965"/>
        <dbReference type="ChEBI" id="CHEBI:57540"/>
        <dbReference type="ChEBI" id="CHEBI:142554"/>
        <dbReference type="EC" id="2.4.2.31"/>
    </reaction>
</comment>
<organism evidence="11 12">
    <name type="scientific">Myripristis murdjan</name>
    <name type="common">pinecone soldierfish</name>
    <dbReference type="NCBI Taxonomy" id="586833"/>
    <lineage>
        <taxon>Eukaryota</taxon>
        <taxon>Metazoa</taxon>
        <taxon>Chordata</taxon>
        <taxon>Craniata</taxon>
        <taxon>Vertebrata</taxon>
        <taxon>Euteleostomi</taxon>
        <taxon>Actinopterygii</taxon>
        <taxon>Neopterygii</taxon>
        <taxon>Teleostei</taxon>
        <taxon>Neoteleostei</taxon>
        <taxon>Acanthomorphata</taxon>
        <taxon>Holocentriformes</taxon>
        <taxon>Holocentridae</taxon>
        <taxon>Myripristis</taxon>
    </lineage>
</organism>
<evidence type="ECO:0000256" key="4">
    <source>
        <dbReference type="ARBA" id="ARBA00022695"/>
    </source>
</evidence>
<evidence type="ECO:0000313" key="11">
    <source>
        <dbReference type="Ensembl" id="ENSMMDP00005042797.1"/>
    </source>
</evidence>
<name>A0A667ZPH2_9TELE</name>
<keyword evidence="4" id="KW-0548">Nucleotidyltransferase</keyword>
<dbReference type="InterPro" id="IPR050999">
    <property type="entry name" value="ADP-ribosyltransferase_ARG"/>
</dbReference>
<keyword evidence="6 10" id="KW-0521">NADP</keyword>
<keyword evidence="2 10" id="KW-0328">Glycosyltransferase</keyword>
<dbReference type="FunFam" id="3.90.176.10:FF:000001">
    <property type="entry name" value="NAD(P)(+)--arginine ADP-ribosyltransferase"/>
    <property type="match status" value="1"/>
</dbReference>
<keyword evidence="5" id="KW-0732">Signal</keyword>
<evidence type="ECO:0000313" key="12">
    <source>
        <dbReference type="Proteomes" id="UP000472263"/>
    </source>
</evidence>
<protein>
    <recommendedName>
        <fullName evidence="10">NAD(P)(+)--arginine ADP-ribosyltransferase</fullName>
        <ecNumber evidence="10">2.4.2.31</ecNumber>
    </recommendedName>
    <alternativeName>
        <fullName evidence="10">Mono(ADP-ribosyl)transferase</fullName>
    </alternativeName>
</protein>
<dbReference type="GO" id="GO:0106274">
    <property type="term" value="F:NAD+-protein-arginine ADP-ribosyltransferase activity"/>
    <property type="evidence" value="ECO:0007669"/>
    <property type="project" value="UniProtKB-EC"/>
</dbReference>